<name>A0A8X6Q4R4_NEPPI</name>
<protein>
    <submittedName>
        <fullName evidence="1">Uncharacterized protein</fullName>
    </submittedName>
</protein>
<reference evidence="1" key="1">
    <citation type="submission" date="2020-08" db="EMBL/GenBank/DDBJ databases">
        <title>Multicomponent nature underlies the extraordinary mechanical properties of spider dragline silk.</title>
        <authorList>
            <person name="Kono N."/>
            <person name="Nakamura H."/>
            <person name="Mori M."/>
            <person name="Yoshida Y."/>
            <person name="Ohtoshi R."/>
            <person name="Malay A.D."/>
            <person name="Moran D.A.P."/>
            <person name="Tomita M."/>
            <person name="Numata K."/>
            <person name="Arakawa K."/>
        </authorList>
    </citation>
    <scope>NUCLEOTIDE SEQUENCE</scope>
</reference>
<dbReference type="EMBL" id="BMAW01026231">
    <property type="protein sequence ID" value="GFT96180.1"/>
    <property type="molecule type" value="Genomic_DNA"/>
</dbReference>
<sequence length="82" mass="9938">MHDLTGSICPSCVSMLRDRSASEFKRFDRELREIKVRERSWGTWLISVQAKYRERTWKEKGTFKQGHRDEMLNHHFTDPLRE</sequence>
<keyword evidence="2" id="KW-1185">Reference proteome</keyword>
<comment type="caution">
    <text evidence="1">The sequence shown here is derived from an EMBL/GenBank/DDBJ whole genome shotgun (WGS) entry which is preliminary data.</text>
</comment>
<evidence type="ECO:0000313" key="2">
    <source>
        <dbReference type="Proteomes" id="UP000887013"/>
    </source>
</evidence>
<gene>
    <name evidence="1" type="ORF">NPIL_276131</name>
</gene>
<accession>A0A8X6Q4R4</accession>
<evidence type="ECO:0000313" key="1">
    <source>
        <dbReference type="EMBL" id="GFT96180.1"/>
    </source>
</evidence>
<dbReference type="Proteomes" id="UP000887013">
    <property type="component" value="Unassembled WGS sequence"/>
</dbReference>
<organism evidence="1 2">
    <name type="scientific">Nephila pilipes</name>
    <name type="common">Giant wood spider</name>
    <name type="synonym">Nephila maculata</name>
    <dbReference type="NCBI Taxonomy" id="299642"/>
    <lineage>
        <taxon>Eukaryota</taxon>
        <taxon>Metazoa</taxon>
        <taxon>Ecdysozoa</taxon>
        <taxon>Arthropoda</taxon>
        <taxon>Chelicerata</taxon>
        <taxon>Arachnida</taxon>
        <taxon>Araneae</taxon>
        <taxon>Araneomorphae</taxon>
        <taxon>Entelegynae</taxon>
        <taxon>Araneoidea</taxon>
        <taxon>Nephilidae</taxon>
        <taxon>Nephila</taxon>
    </lineage>
</organism>
<dbReference type="AlphaFoldDB" id="A0A8X6Q4R4"/>
<proteinExistence type="predicted"/>